<comment type="subcellular location">
    <subcellularLocation>
        <location evidence="1">Cell membrane</location>
        <topology evidence="1">Multi-pass membrane protein</topology>
    </subcellularLocation>
</comment>
<dbReference type="PANTHER" id="PTHR24246">
    <property type="entry name" value="OLFACTORY RECEPTOR AND ADENOSINE RECEPTOR"/>
    <property type="match status" value="1"/>
</dbReference>
<keyword evidence="8" id="KW-0325">Glycoprotein</keyword>
<feature type="transmembrane region" description="Helical" evidence="10">
    <location>
        <begin position="229"/>
        <end position="253"/>
    </location>
</feature>
<dbReference type="PROSITE" id="PS50262">
    <property type="entry name" value="G_PROTEIN_RECEP_F1_2"/>
    <property type="match status" value="1"/>
</dbReference>
<keyword evidence="7" id="KW-0675">Receptor</keyword>
<dbReference type="CDD" id="cd00637">
    <property type="entry name" value="7tm_classA_rhodopsin-like"/>
    <property type="match status" value="1"/>
</dbReference>
<feature type="domain" description="G-protein coupled receptors family 1 profile" evidence="11">
    <location>
        <begin position="77"/>
        <end position="343"/>
    </location>
</feature>
<keyword evidence="2" id="KW-1003">Cell membrane</keyword>
<evidence type="ECO:0000256" key="8">
    <source>
        <dbReference type="ARBA" id="ARBA00023180"/>
    </source>
</evidence>
<dbReference type="InterPro" id="IPR000276">
    <property type="entry name" value="GPCR_Rhodpsn"/>
</dbReference>
<protein>
    <recommendedName>
        <fullName evidence="11">G-protein coupled receptors family 1 profile domain-containing protein</fullName>
    </recommendedName>
</protein>
<dbReference type="OMA" id="SHASNIY"/>
<evidence type="ECO:0000259" key="11">
    <source>
        <dbReference type="PROSITE" id="PS50262"/>
    </source>
</evidence>
<dbReference type="OrthoDB" id="5975661at2759"/>
<evidence type="ECO:0000256" key="2">
    <source>
        <dbReference type="ARBA" id="ARBA00022475"/>
    </source>
</evidence>
<dbReference type="HOGENOM" id="CLU_566643_0_0_1"/>
<dbReference type="GeneID" id="6756102"/>
<dbReference type="GO" id="GO:0005886">
    <property type="term" value="C:plasma membrane"/>
    <property type="evidence" value="ECO:0000318"/>
    <property type="project" value="GO_Central"/>
</dbReference>
<proteinExistence type="predicted"/>
<dbReference type="CTD" id="6756102"/>
<keyword evidence="3 10" id="KW-0812">Transmembrane</keyword>
<reference evidence="12 13" key="1">
    <citation type="journal article" date="2008" name="Nature">
        <title>The Trichoplax genome and the nature of placozoans.</title>
        <authorList>
            <person name="Srivastava M."/>
            <person name="Begovic E."/>
            <person name="Chapman J."/>
            <person name="Putnam N.H."/>
            <person name="Hellsten U."/>
            <person name="Kawashima T."/>
            <person name="Kuo A."/>
            <person name="Mitros T."/>
            <person name="Salamov A."/>
            <person name="Carpenter M.L."/>
            <person name="Signorovitch A.Y."/>
            <person name="Moreno M.A."/>
            <person name="Kamm K."/>
            <person name="Grimwood J."/>
            <person name="Schmutz J."/>
            <person name="Shapiro H."/>
            <person name="Grigoriev I.V."/>
            <person name="Buss L.W."/>
            <person name="Schierwater B."/>
            <person name="Dellaporta S.L."/>
            <person name="Rokhsar D.S."/>
        </authorList>
    </citation>
    <scope>NUCLEOTIDE SEQUENCE [LARGE SCALE GENOMIC DNA]</scope>
    <source>
        <strain evidence="12 13">Grell-BS-1999</strain>
    </source>
</reference>
<dbReference type="PANTHER" id="PTHR24246:SF27">
    <property type="entry name" value="ADENOSINE RECEPTOR, ISOFORM A"/>
    <property type="match status" value="1"/>
</dbReference>
<dbReference type="Gene3D" id="1.20.1070.10">
    <property type="entry name" value="Rhodopsin 7-helix transmembrane proteins"/>
    <property type="match status" value="1"/>
</dbReference>
<dbReference type="PRINTS" id="PR00237">
    <property type="entry name" value="GPCRRHODOPSN"/>
</dbReference>
<evidence type="ECO:0000256" key="9">
    <source>
        <dbReference type="ARBA" id="ARBA00023224"/>
    </source>
</evidence>
<evidence type="ECO:0000256" key="3">
    <source>
        <dbReference type="ARBA" id="ARBA00022692"/>
    </source>
</evidence>
<keyword evidence="9" id="KW-0807">Transducer</keyword>
<evidence type="ECO:0000256" key="6">
    <source>
        <dbReference type="ARBA" id="ARBA00023136"/>
    </source>
</evidence>
<feature type="transmembrane region" description="Helical" evidence="10">
    <location>
        <begin position="98"/>
        <end position="120"/>
    </location>
</feature>
<sequence length="482" mass="55517">MADVFNDSIATSSNLQWFINTSTIIPSEIYTRIGPNQPINPNPNVNVKPSNSNDGIPSDTLLLIILSSILAVTNIVTNILTLALILTRRHLRTVANTIIASMFVCHLFYSFFYTIPYVVFKSLEMTGRPRLSHASNIYCQMLIFVLPNVFSVNMNFHICAIAMERFISISAPFWYQDVILNWKSIVFVTAGLIWLLSLLIGFYPYLDGLYIWQPHACVPGVDPATARYLIPWNIFITVFRSALPLVFICIFYWRIYRIAKRKTIELVNPHPNSPRQTGSAYKAAKVIAVIIGVFIVCKLPRDITNLIRTFDHSIGRQEILQRLRYWCEFVGINLSSSINPLLYTYLNNSFRKELKLLIRRYKIRRDRSYLSTKEKPTQARRRIRSSKKAESVLLKKQNKASNYEIATGSYQNGSLKTTDIIVNRTSTTFRLEKSQSSTNKFSTQEKIYAQYDLFLNNNHPLDHHTSDDYFGLENNYHCETVV</sequence>
<dbReference type="GO" id="GO:0001609">
    <property type="term" value="F:G protein-coupled adenosine receptor activity"/>
    <property type="evidence" value="ECO:0000318"/>
    <property type="project" value="GO_Central"/>
</dbReference>
<evidence type="ECO:0000256" key="10">
    <source>
        <dbReference type="SAM" id="Phobius"/>
    </source>
</evidence>
<gene>
    <name evidence="12" type="ORF">TRIADDRAFT_58848</name>
</gene>
<dbReference type="Pfam" id="PF00001">
    <property type="entry name" value="7tm_1"/>
    <property type="match status" value="1"/>
</dbReference>
<feature type="transmembrane region" description="Helical" evidence="10">
    <location>
        <begin position="184"/>
        <end position="206"/>
    </location>
</feature>
<evidence type="ECO:0000313" key="12">
    <source>
        <dbReference type="EMBL" id="EDV22345.1"/>
    </source>
</evidence>
<dbReference type="EMBL" id="DS985249">
    <property type="protein sequence ID" value="EDV22345.1"/>
    <property type="molecule type" value="Genomic_DNA"/>
</dbReference>
<dbReference type="RefSeq" id="XP_002114889.1">
    <property type="nucleotide sequence ID" value="XM_002114853.1"/>
</dbReference>
<keyword evidence="4 10" id="KW-1133">Transmembrane helix</keyword>
<dbReference type="PhylomeDB" id="B3S3U4"/>
<dbReference type="InterPro" id="IPR017452">
    <property type="entry name" value="GPCR_Rhodpsn_7TM"/>
</dbReference>
<name>B3S3U4_TRIAD</name>
<keyword evidence="13" id="KW-1185">Reference proteome</keyword>
<evidence type="ECO:0000313" key="13">
    <source>
        <dbReference type="Proteomes" id="UP000009022"/>
    </source>
</evidence>
<dbReference type="InParanoid" id="B3S3U4"/>
<dbReference type="eggNOG" id="KOG3656">
    <property type="taxonomic scope" value="Eukaryota"/>
</dbReference>
<feature type="transmembrane region" description="Helical" evidence="10">
    <location>
        <begin position="61"/>
        <end position="86"/>
    </location>
</feature>
<evidence type="ECO:0000256" key="4">
    <source>
        <dbReference type="ARBA" id="ARBA00022989"/>
    </source>
</evidence>
<keyword evidence="5" id="KW-0297">G-protein coupled receptor</keyword>
<accession>B3S3U4</accession>
<dbReference type="Proteomes" id="UP000009022">
    <property type="component" value="Unassembled WGS sequence"/>
</dbReference>
<dbReference type="AlphaFoldDB" id="B3S3U4"/>
<dbReference type="GO" id="GO:0007186">
    <property type="term" value="P:G protein-coupled receptor signaling pathway"/>
    <property type="evidence" value="ECO:0000318"/>
    <property type="project" value="GO_Central"/>
</dbReference>
<dbReference type="SUPFAM" id="SSF81321">
    <property type="entry name" value="Family A G protein-coupled receptor-like"/>
    <property type="match status" value="1"/>
</dbReference>
<organism evidence="12 13">
    <name type="scientific">Trichoplax adhaerens</name>
    <name type="common">Trichoplax reptans</name>
    <dbReference type="NCBI Taxonomy" id="10228"/>
    <lineage>
        <taxon>Eukaryota</taxon>
        <taxon>Metazoa</taxon>
        <taxon>Placozoa</taxon>
        <taxon>Uniplacotomia</taxon>
        <taxon>Trichoplacea</taxon>
        <taxon>Trichoplacidae</taxon>
        <taxon>Trichoplax</taxon>
    </lineage>
</organism>
<evidence type="ECO:0000256" key="5">
    <source>
        <dbReference type="ARBA" id="ARBA00023040"/>
    </source>
</evidence>
<dbReference type="KEGG" id="tad:TRIADDRAFT_58848"/>
<evidence type="ECO:0000256" key="7">
    <source>
        <dbReference type="ARBA" id="ARBA00023170"/>
    </source>
</evidence>
<feature type="transmembrane region" description="Helical" evidence="10">
    <location>
        <begin position="140"/>
        <end position="163"/>
    </location>
</feature>
<keyword evidence="6 10" id="KW-0472">Membrane</keyword>
<evidence type="ECO:0000256" key="1">
    <source>
        <dbReference type="ARBA" id="ARBA00004651"/>
    </source>
</evidence>